<dbReference type="EMBL" id="QJRG01000042">
    <property type="protein sequence ID" value="RWU22882.1"/>
    <property type="molecule type" value="Genomic_DNA"/>
</dbReference>
<evidence type="ECO:0000256" key="1">
    <source>
        <dbReference type="SAM" id="MobiDB-lite"/>
    </source>
</evidence>
<dbReference type="Proteomes" id="UP000288983">
    <property type="component" value="Unassembled WGS sequence"/>
</dbReference>
<gene>
    <name evidence="2" type="ORF">DM813_11820</name>
</gene>
<name>A0A443ZT54_9PSED</name>
<accession>A0A443ZT54</accession>
<proteinExistence type="predicted"/>
<dbReference type="AlphaFoldDB" id="A0A443ZT54"/>
<evidence type="ECO:0000313" key="2">
    <source>
        <dbReference type="EMBL" id="RWU22882.1"/>
    </source>
</evidence>
<comment type="caution">
    <text evidence="2">The sequence shown here is derived from an EMBL/GenBank/DDBJ whole genome shotgun (WGS) entry which is preliminary data.</text>
</comment>
<organism evidence="2 3">
    <name type="scientific">Pseudomonas alkylphenolica</name>
    <dbReference type="NCBI Taxonomy" id="237609"/>
    <lineage>
        <taxon>Bacteria</taxon>
        <taxon>Pseudomonadati</taxon>
        <taxon>Pseudomonadota</taxon>
        <taxon>Gammaproteobacteria</taxon>
        <taxon>Pseudomonadales</taxon>
        <taxon>Pseudomonadaceae</taxon>
        <taxon>Pseudomonas</taxon>
    </lineage>
</organism>
<protein>
    <submittedName>
        <fullName evidence="2">Uncharacterized protein</fullName>
    </submittedName>
</protein>
<reference evidence="2 3" key="1">
    <citation type="submission" date="2018-06" db="EMBL/GenBank/DDBJ databases">
        <title>Bacteria isolated from soil of Wuhan.</title>
        <authorList>
            <person name="Wei X."/>
            <person name="Chunhua H."/>
        </authorList>
    </citation>
    <scope>NUCLEOTIDE SEQUENCE [LARGE SCALE GENOMIC DNA]</scope>
    <source>
        <strain evidence="3">xwS2</strain>
    </source>
</reference>
<feature type="compositionally biased region" description="Basic and acidic residues" evidence="1">
    <location>
        <begin position="1"/>
        <end position="18"/>
    </location>
</feature>
<feature type="region of interest" description="Disordered" evidence="1">
    <location>
        <begin position="1"/>
        <end position="27"/>
    </location>
</feature>
<evidence type="ECO:0000313" key="3">
    <source>
        <dbReference type="Proteomes" id="UP000288983"/>
    </source>
</evidence>
<sequence length="147" mass="15989">MAYESRQKSKRLIEDEKTSNVSGRRAQVDPQASEALHIQLQCLGDGIDDSIAVCQWVGTPYAQIGQCRVAPEMAMTIPAKFIEERLKRLAVGDDHAFGPGGSGCLHCTLIEHPERPETSQLSGLQGSPGAGLSRDYLKRATIDRQLG</sequence>